<feature type="transmembrane region" description="Helical" evidence="6">
    <location>
        <begin position="204"/>
        <end position="227"/>
    </location>
</feature>
<dbReference type="Pfam" id="PF07690">
    <property type="entry name" value="MFS_1"/>
    <property type="match status" value="1"/>
</dbReference>
<accession>A0ABX2Q942</accession>
<evidence type="ECO:0000256" key="6">
    <source>
        <dbReference type="SAM" id="Phobius"/>
    </source>
</evidence>
<evidence type="ECO:0000256" key="2">
    <source>
        <dbReference type="ARBA" id="ARBA00022475"/>
    </source>
</evidence>
<feature type="transmembrane region" description="Helical" evidence="6">
    <location>
        <begin position="404"/>
        <end position="424"/>
    </location>
</feature>
<evidence type="ECO:0000259" key="7">
    <source>
        <dbReference type="PROSITE" id="PS50850"/>
    </source>
</evidence>
<feature type="transmembrane region" description="Helical" evidence="6">
    <location>
        <begin position="282"/>
        <end position="302"/>
    </location>
</feature>
<dbReference type="CDD" id="cd17324">
    <property type="entry name" value="MFS_NepI_like"/>
    <property type="match status" value="1"/>
</dbReference>
<evidence type="ECO:0000256" key="5">
    <source>
        <dbReference type="ARBA" id="ARBA00023136"/>
    </source>
</evidence>
<evidence type="ECO:0000256" key="1">
    <source>
        <dbReference type="ARBA" id="ARBA00004651"/>
    </source>
</evidence>
<feature type="transmembrane region" description="Helical" evidence="6">
    <location>
        <begin position="248"/>
        <end position="270"/>
    </location>
</feature>
<feature type="domain" description="Major facilitator superfamily (MFS) profile" evidence="7">
    <location>
        <begin position="52"/>
        <end position="426"/>
    </location>
</feature>
<feature type="transmembrane region" description="Helical" evidence="6">
    <location>
        <begin position="90"/>
        <end position="111"/>
    </location>
</feature>
<dbReference type="SUPFAM" id="SSF103473">
    <property type="entry name" value="MFS general substrate transporter"/>
    <property type="match status" value="1"/>
</dbReference>
<dbReference type="InterPro" id="IPR050189">
    <property type="entry name" value="MFS_Efflux_Transporters"/>
</dbReference>
<feature type="transmembrane region" description="Helical" evidence="6">
    <location>
        <begin position="46"/>
        <end position="70"/>
    </location>
</feature>
<evidence type="ECO:0000313" key="8">
    <source>
        <dbReference type="EMBL" id="NVP54234.1"/>
    </source>
</evidence>
<dbReference type="Gene3D" id="1.20.1250.20">
    <property type="entry name" value="MFS general substrate transporter like domains"/>
    <property type="match status" value="2"/>
</dbReference>
<evidence type="ECO:0000256" key="4">
    <source>
        <dbReference type="ARBA" id="ARBA00022989"/>
    </source>
</evidence>
<dbReference type="EMBL" id="JABXYK010000002">
    <property type="protein sequence ID" value="NVP54234.1"/>
    <property type="molecule type" value="Genomic_DNA"/>
</dbReference>
<feature type="transmembrane region" description="Helical" evidence="6">
    <location>
        <begin position="143"/>
        <end position="168"/>
    </location>
</feature>
<proteinExistence type="predicted"/>
<feature type="transmembrane region" description="Helical" evidence="6">
    <location>
        <begin position="337"/>
        <end position="356"/>
    </location>
</feature>
<feature type="transmembrane region" description="Helical" evidence="6">
    <location>
        <begin position="377"/>
        <end position="398"/>
    </location>
</feature>
<dbReference type="PANTHER" id="PTHR43124">
    <property type="entry name" value="PURINE EFFLUX PUMP PBUE"/>
    <property type="match status" value="1"/>
</dbReference>
<dbReference type="PROSITE" id="PS50850">
    <property type="entry name" value="MFS"/>
    <property type="match status" value="1"/>
</dbReference>
<sequence length="440" mass="45869">MPSTEEEVPRRCSPARHAGPAQVIHVAQSHITADTLPASAQQPVSALTISLIIFALAVGSFGIGTGEFAIMGLLPDVAGTFDVTNAQAGYVISAYAFGVVVGAPVLAVMGARFRRRDLLLAFMGVFAIGNIASALAPTFESFILMRFLTGLPHGAYFGVAALVAASMVPVNKRTQAVGKVMLGLTLATLIGTPLAAFFGQILDWQYMFAAVGVTGALTVLLIAVFLPRDEAPVGINAFTELEAFKRKQVWLTLGIAATGFCGMFAVFTYISPIVTEVAGLDLAMVPLVMAVFGSGMIVGNIFGAKLADLSLMRTIGWSLLVYFLVLVTLSLTAHIPAMLFLCCFLIGCSFVVGPALQTRLMDVAGNAQTLAAALNHSAFNVANALGALLGGLSISHGYGYASMGYVGAIMAVCGFAVFSISVALDRRDRQVGSLAVCPAE</sequence>
<keyword evidence="3 6" id="KW-0812">Transmembrane</keyword>
<keyword evidence="5 6" id="KW-0472">Membrane</keyword>
<keyword evidence="4 6" id="KW-1133">Transmembrane helix</keyword>
<protein>
    <submittedName>
        <fullName evidence="8">MFS transporter</fullName>
    </submittedName>
</protein>
<feature type="transmembrane region" description="Helical" evidence="6">
    <location>
        <begin position="314"/>
        <end position="331"/>
    </location>
</feature>
<evidence type="ECO:0000313" key="9">
    <source>
        <dbReference type="Proteomes" id="UP000659172"/>
    </source>
</evidence>
<organism evidence="8 9">
    <name type="scientific">Mycoplana rhizolycopersici</name>
    <dbReference type="NCBI Taxonomy" id="2746702"/>
    <lineage>
        <taxon>Bacteria</taxon>
        <taxon>Pseudomonadati</taxon>
        <taxon>Pseudomonadota</taxon>
        <taxon>Alphaproteobacteria</taxon>
        <taxon>Hyphomicrobiales</taxon>
        <taxon>Rhizobiaceae</taxon>
        <taxon>Mycoplana</taxon>
    </lineage>
</organism>
<dbReference type="Proteomes" id="UP000659172">
    <property type="component" value="Unassembled WGS sequence"/>
</dbReference>
<dbReference type="InterPro" id="IPR020846">
    <property type="entry name" value="MFS_dom"/>
</dbReference>
<comment type="caution">
    <text evidence="8">The sequence shown here is derived from an EMBL/GenBank/DDBJ whole genome shotgun (WGS) entry which is preliminary data.</text>
</comment>
<keyword evidence="2" id="KW-1003">Cell membrane</keyword>
<comment type="subcellular location">
    <subcellularLocation>
        <location evidence="1">Cell membrane</location>
        <topology evidence="1">Multi-pass membrane protein</topology>
    </subcellularLocation>
</comment>
<dbReference type="PANTHER" id="PTHR43124:SF3">
    <property type="entry name" value="CHLORAMPHENICOL EFFLUX PUMP RV0191"/>
    <property type="match status" value="1"/>
</dbReference>
<feature type="transmembrane region" description="Helical" evidence="6">
    <location>
        <begin position="180"/>
        <end position="198"/>
    </location>
</feature>
<name>A0ABX2Q942_9HYPH</name>
<evidence type="ECO:0000256" key="3">
    <source>
        <dbReference type="ARBA" id="ARBA00022692"/>
    </source>
</evidence>
<feature type="transmembrane region" description="Helical" evidence="6">
    <location>
        <begin position="118"/>
        <end position="137"/>
    </location>
</feature>
<dbReference type="InterPro" id="IPR011701">
    <property type="entry name" value="MFS"/>
</dbReference>
<dbReference type="InterPro" id="IPR036259">
    <property type="entry name" value="MFS_trans_sf"/>
</dbReference>
<gene>
    <name evidence="8" type="ORF">HV823_03080</name>
</gene>
<reference evidence="8 9" key="1">
    <citation type="submission" date="2020-06" db="EMBL/GenBank/DDBJ databases">
        <title>Rhizobium sp.nov. isolated from the tomato plant.</title>
        <authorList>
            <person name="Thin K.K."/>
            <person name="Zhang X."/>
            <person name="He S."/>
        </authorList>
    </citation>
    <scope>NUCLEOTIDE SEQUENCE [LARGE SCALE GENOMIC DNA]</scope>
    <source>
        <strain evidence="8 9">DBTS2</strain>
    </source>
</reference>
<keyword evidence="9" id="KW-1185">Reference proteome</keyword>